<feature type="domain" description="VAN3-binding protein-like auxin canalisation" evidence="2">
    <location>
        <begin position="113"/>
        <end position="367"/>
    </location>
</feature>
<accession>A0A8J5WJ55</accession>
<reference evidence="4" key="1">
    <citation type="journal article" date="2021" name="bioRxiv">
        <title>Whole Genome Assembly and Annotation of Northern Wild Rice, Zizania palustris L., Supports a Whole Genome Duplication in the Zizania Genus.</title>
        <authorList>
            <person name="Haas M."/>
            <person name="Kono T."/>
            <person name="Macchietto M."/>
            <person name="Millas R."/>
            <person name="McGilp L."/>
            <person name="Shao M."/>
            <person name="Duquette J."/>
            <person name="Hirsch C.N."/>
            <person name="Kimball J."/>
        </authorList>
    </citation>
    <scope>NUCLEOTIDE SEQUENCE</scope>
    <source>
        <tissue evidence="4">Fresh leaf tissue</tissue>
    </source>
</reference>
<feature type="region of interest" description="Disordered" evidence="1">
    <location>
        <begin position="141"/>
        <end position="177"/>
    </location>
</feature>
<dbReference type="Proteomes" id="UP000729402">
    <property type="component" value="Unassembled WGS sequence"/>
</dbReference>
<dbReference type="InterPro" id="IPR008546">
    <property type="entry name" value="VAN3-bd-like_auxin_canal"/>
</dbReference>
<feature type="compositionally biased region" description="Basic and acidic residues" evidence="1">
    <location>
        <begin position="1"/>
        <end position="13"/>
    </location>
</feature>
<evidence type="ECO:0000259" key="3">
    <source>
        <dbReference type="Pfam" id="PF08458"/>
    </source>
</evidence>
<protein>
    <recommendedName>
        <fullName evidence="6">VAN3-binding protein-like auxin canalisation domain-containing protein</fullName>
    </recommendedName>
</protein>
<gene>
    <name evidence="4" type="ORF">GUJ93_ZPchr0012g19284</name>
</gene>
<feature type="domain" description="Pleckstrin-like plant" evidence="3">
    <location>
        <begin position="385"/>
        <end position="480"/>
    </location>
</feature>
<sequence length="489" mass="52883">MSRFESNTDRADDSAVVGGTHGTASSVADASTAGGRGDSPPQAAASRALAAAWLRMRLSRRGVEFGMASTQRSNSLSCKMAESPQIDVRKAEIPCKEKSRRSKCCHPADMPIIPEQAIEFLSRTWSPSSSDLFQVFSRNSLGTSSEDHQPEKASKDEEEIVEKDEEEIEEKDEGEERHLSTVRFGEVKSQFFNQTWCVLASEKPSPVQCKHKLKQPTWLNVGYIKAILQGHFLNGISVTRSQRKKRREELRLQAAQAHAAVSVAQLAAAIAGIISVCELRHASMSCVEAADGKKMGMVLASAATLIATICAETAETAGANRSRVMSAVKTGLESCSSAELLTLTATAATCLRGAATLKLRADVRGISSSNSVAISTTSIQKGTTLRICLPCGSVRVRMVAVFPQRDTVALRLGKQRLYGAFSTYKDYELLAVSCNGSEVVVDARAFFPVTLSTVAGVVQLLLENQMHCKVWKAAIEGMLSDQKIKHAKR</sequence>
<evidence type="ECO:0000256" key="1">
    <source>
        <dbReference type="SAM" id="MobiDB-lite"/>
    </source>
</evidence>
<dbReference type="GO" id="GO:0009734">
    <property type="term" value="P:auxin-activated signaling pathway"/>
    <property type="evidence" value="ECO:0007669"/>
    <property type="project" value="TreeGrafter"/>
</dbReference>
<dbReference type="GO" id="GO:0010087">
    <property type="term" value="P:phloem or xylem histogenesis"/>
    <property type="evidence" value="ECO:0007669"/>
    <property type="project" value="TreeGrafter"/>
</dbReference>
<dbReference type="PANTHER" id="PTHR31351">
    <property type="entry name" value="EXPRESSED PROTEIN"/>
    <property type="match status" value="1"/>
</dbReference>
<dbReference type="Pfam" id="PF08458">
    <property type="entry name" value="PH_2"/>
    <property type="match status" value="1"/>
</dbReference>
<evidence type="ECO:0000313" key="4">
    <source>
        <dbReference type="EMBL" id="KAG8092618.1"/>
    </source>
</evidence>
<proteinExistence type="predicted"/>
<reference evidence="4" key="2">
    <citation type="submission" date="2021-02" db="EMBL/GenBank/DDBJ databases">
        <authorList>
            <person name="Kimball J.A."/>
            <person name="Haas M.W."/>
            <person name="Macchietto M."/>
            <person name="Kono T."/>
            <person name="Duquette J."/>
            <person name="Shao M."/>
        </authorList>
    </citation>
    <scope>NUCLEOTIDE SEQUENCE</scope>
    <source>
        <tissue evidence="4">Fresh leaf tissue</tissue>
    </source>
</reference>
<feature type="compositionally biased region" description="Basic and acidic residues" evidence="1">
    <location>
        <begin position="145"/>
        <end position="155"/>
    </location>
</feature>
<dbReference type="OrthoDB" id="684573at2759"/>
<dbReference type="PANTHER" id="PTHR31351:SF30">
    <property type="entry name" value="VAN3-BINDING PROTEIN-LIKE"/>
    <property type="match status" value="1"/>
</dbReference>
<dbReference type="InterPro" id="IPR013666">
    <property type="entry name" value="PH_pln"/>
</dbReference>
<dbReference type="InterPro" id="IPR040269">
    <property type="entry name" value="VAB"/>
</dbReference>
<dbReference type="GO" id="GO:0010305">
    <property type="term" value="P:leaf vascular tissue pattern formation"/>
    <property type="evidence" value="ECO:0007669"/>
    <property type="project" value="TreeGrafter"/>
</dbReference>
<comment type="caution">
    <text evidence="4">The sequence shown here is derived from an EMBL/GenBank/DDBJ whole genome shotgun (WGS) entry which is preliminary data.</text>
</comment>
<dbReference type="Pfam" id="PF05703">
    <property type="entry name" value="Auxin_canalis"/>
    <property type="match status" value="1"/>
</dbReference>
<evidence type="ECO:0008006" key="6">
    <source>
        <dbReference type="Google" id="ProtNLM"/>
    </source>
</evidence>
<dbReference type="EMBL" id="JAAALK010000080">
    <property type="protein sequence ID" value="KAG8092618.1"/>
    <property type="molecule type" value="Genomic_DNA"/>
</dbReference>
<organism evidence="4 5">
    <name type="scientific">Zizania palustris</name>
    <name type="common">Northern wild rice</name>
    <dbReference type="NCBI Taxonomy" id="103762"/>
    <lineage>
        <taxon>Eukaryota</taxon>
        <taxon>Viridiplantae</taxon>
        <taxon>Streptophyta</taxon>
        <taxon>Embryophyta</taxon>
        <taxon>Tracheophyta</taxon>
        <taxon>Spermatophyta</taxon>
        <taxon>Magnoliopsida</taxon>
        <taxon>Liliopsida</taxon>
        <taxon>Poales</taxon>
        <taxon>Poaceae</taxon>
        <taxon>BOP clade</taxon>
        <taxon>Oryzoideae</taxon>
        <taxon>Oryzeae</taxon>
        <taxon>Zizaniinae</taxon>
        <taxon>Zizania</taxon>
    </lineage>
</organism>
<dbReference type="AlphaFoldDB" id="A0A8J5WJ55"/>
<name>A0A8J5WJ55_ZIZPA</name>
<evidence type="ECO:0000259" key="2">
    <source>
        <dbReference type="Pfam" id="PF05703"/>
    </source>
</evidence>
<evidence type="ECO:0000313" key="5">
    <source>
        <dbReference type="Proteomes" id="UP000729402"/>
    </source>
</evidence>
<feature type="compositionally biased region" description="Acidic residues" evidence="1">
    <location>
        <begin position="156"/>
        <end position="173"/>
    </location>
</feature>
<keyword evidence="5" id="KW-1185">Reference proteome</keyword>
<feature type="region of interest" description="Disordered" evidence="1">
    <location>
        <begin position="1"/>
        <end position="45"/>
    </location>
</feature>